<dbReference type="InterPro" id="IPR011009">
    <property type="entry name" value="Kinase-like_dom_sf"/>
</dbReference>
<feature type="region of interest" description="Disordered" evidence="1">
    <location>
        <begin position="609"/>
        <end position="633"/>
    </location>
</feature>
<dbReference type="InterPro" id="IPR051678">
    <property type="entry name" value="AGP_Transferase"/>
</dbReference>
<dbReference type="PANTHER" id="PTHR21310">
    <property type="entry name" value="AMINOGLYCOSIDE PHOSPHOTRANSFERASE-RELATED-RELATED"/>
    <property type="match status" value="1"/>
</dbReference>
<organism evidence="3 4">
    <name type="scientific">Orbilia brochopaga</name>
    <dbReference type="NCBI Taxonomy" id="3140254"/>
    <lineage>
        <taxon>Eukaryota</taxon>
        <taxon>Fungi</taxon>
        <taxon>Dikarya</taxon>
        <taxon>Ascomycota</taxon>
        <taxon>Pezizomycotina</taxon>
        <taxon>Orbiliomycetes</taxon>
        <taxon>Orbiliales</taxon>
        <taxon>Orbiliaceae</taxon>
        <taxon>Orbilia</taxon>
    </lineage>
</organism>
<dbReference type="Pfam" id="PF01636">
    <property type="entry name" value="APH"/>
    <property type="match status" value="1"/>
</dbReference>
<dbReference type="AlphaFoldDB" id="A0AAV9UVX8"/>
<comment type="caution">
    <text evidence="3">The sequence shown here is derived from an EMBL/GenBank/DDBJ whole genome shotgun (WGS) entry which is preliminary data.</text>
</comment>
<accession>A0AAV9UVX8</accession>
<evidence type="ECO:0000256" key="1">
    <source>
        <dbReference type="SAM" id="MobiDB-lite"/>
    </source>
</evidence>
<feature type="domain" description="Aminoglycoside phosphotransferase" evidence="2">
    <location>
        <begin position="174"/>
        <end position="403"/>
    </location>
</feature>
<dbReference type="SUPFAM" id="SSF56112">
    <property type="entry name" value="Protein kinase-like (PK-like)"/>
    <property type="match status" value="1"/>
</dbReference>
<proteinExistence type="predicted"/>
<keyword evidence="4" id="KW-1185">Reference proteome</keyword>
<evidence type="ECO:0000313" key="4">
    <source>
        <dbReference type="Proteomes" id="UP001375240"/>
    </source>
</evidence>
<dbReference type="PANTHER" id="PTHR21310:SF56">
    <property type="entry name" value="AMINOGLYCOSIDE PHOSPHOTRANSFERASE DOMAIN-CONTAINING PROTEIN"/>
    <property type="match status" value="1"/>
</dbReference>
<name>A0AAV9UVX8_9PEZI</name>
<evidence type="ECO:0000313" key="3">
    <source>
        <dbReference type="EMBL" id="KAK6346596.1"/>
    </source>
</evidence>
<dbReference type="InterPro" id="IPR002575">
    <property type="entry name" value="Aminoglycoside_PTrfase"/>
</dbReference>
<reference evidence="3 4" key="1">
    <citation type="submission" date="2019-10" db="EMBL/GenBank/DDBJ databases">
        <authorList>
            <person name="Palmer J.M."/>
        </authorList>
    </citation>
    <scope>NUCLEOTIDE SEQUENCE [LARGE SCALE GENOMIC DNA]</scope>
    <source>
        <strain evidence="3 4">TWF696</strain>
    </source>
</reference>
<dbReference type="EMBL" id="JAVHNQ010000005">
    <property type="protein sequence ID" value="KAK6346596.1"/>
    <property type="molecule type" value="Genomic_DNA"/>
</dbReference>
<sequence length="633" mass="72329">MEPQATEKKKDGRKLNPELEALIKQYKADKAEKAAQKAAKEAAANPPVEEPTTFDIVSQWLNSVEITDDNETVTEADIFPADTASMNSTNYYRQEPFRKYQPKLFKLLNGILPSDVTVTTIGRMKGGGNNRTASIGLDWPAGKDLIINGKEIFAARKTDSEVRAVFRSTRWPVPHGSDPDIMDNYAVLTFLDVCNIRVPTILAYDSTSHNSLAVPYMLLLRIPGIRLEEIYPSLTVKQKERVAFLVASELVKYNEVKCPSIGHIGAGRYCIPSSFTFREDRPSSFRLQITQFKTGHREKYPVKDTTSVYAMIKNELDNWIQIATNAVSTVSKATRDAYIFCFQQLLKVLETMNARGYFEKLGEMNVALHHPDFFPRNIIISASCRRPDNLDFEIEGVIDWDGAPLLPECLRATPCAWLWEFDGPLVTAVPDWDEWYGDSDILPNGRFDYRLNPDERKIKEKFDNTVGEERVKLMYKLENIWIRRLWKFAHGGIELKTRENMNKFEKFIENWIKFAEKTSGLYEDPKAKGQMSVDVLKDEKLELFRKYYEKQAPKPNARHPRDATPIIYTDSQQSCDDTPAVYTNAQHPRDATPAVYTNARHPRDATPAVYTNAQHPRFATPATDTSDFDDLYE</sequence>
<protein>
    <recommendedName>
        <fullName evidence="2">Aminoglycoside phosphotransferase domain-containing protein</fullName>
    </recommendedName>
</protein>
<gene>
    <name evidence="3" type="ORF">TWF696_006718</name>
</gene>
<dbReference type="Proteomes" id="UP001375240">
    <property type="component" value="Unassembled WGS sequence"/>
</dbReference>
<evidence type="ECO:0000259" key="2">
    <source>
        <dbReference type="Pfam" id="PF01636"/>
    </source>
</evidence>